<proteinExistence type="predicted"/>
<dbReference type="Proteomes" id="UP001488838">
    <property type="component" value="Unassembled WGS sequence"/>
</dbReference>
<organism evidence="1 2">
    <name type="scientific">Myodes glareolus</name>
    <name type="common">Bank vole</name>
    <name type="synonym">Clethrionomys glareolus</name>
    <dbReference type="NCBI Taxonomy" id="447135"/>
    <lineage>
        <taxon>Eukaryota</taxon>
        <taxon>Metazoa</taxon>
        <taxon>Chordata</taxon>
        <taxon>Craniata</taxon>
        <taxon>Vertebrata</taxon>
        <taxon>Euteleostomi</taxon>
        <taxon>Mammalia</taxon>
        <taxon>Eutheria</taxon>
        <taxon>Euarchontoglires</taxon>
        <taxon>Glires</taxon>
        <taxon>Rodentia</taxon>
        <taxon>Myomorpha</taxon>
        <taxon>Muroidea</taxon>
        <taxon>Cricetidae</taxon>
        <taxon>Arvicolinae</taxon>
        <taxon>Myodes</taxon>
    </lineage>
</organism>
<gene>
    <name evidence="1" type="ORF">U0070_014618</name>
</gene>
<evidence type="ECO:0000313" key="1">
    <source>
        <dbReference type="EMBL" id="KAK7797596.1"/>
    </source>
</evidence>
<evidence type="ECO:0000313" key="2">
    <source>
        <dbReference type="Proteomes" id="UP001488838"/>
    </source>
</evidence>
<protein>
    <submittedName>
        <fullName evidence="1">Uncharacterized protein</fullName>
    </submittedName>
</protein>
<dbReference type="AlphaFoldDB" id="A0AAW0H7D1"/>
<name>A0AAW0H7D1_MYOGA</name>
<reference evidence="1 2" key="1">
    <citation type="journal article" date="2023" name="bioRxiv">
        <title>Conserved and derived expression patterns and positive selection on dental genes reveal complex evolutionary context of ever-growing rodent molars.</title>
        <authorList>
            <person name="Calamari Z.T."/>
            <person name="Song A."/>
            <person name="Cohen E."/>
            <person name="Akter M."/>
            <person name="Roy R.D."/>
            <person name="Hallikas O."/>
            <person name="Christensen M.M."/>
            <person name="Li P."/>
            <person name="Marangoni P."/>
            <person name="Jernvall J."/>
            <person name="Klein O.D."/>
        </authorList>
    </citation>
    <scope>NUCLEOTIDE SEQUENCE [LARGE SCALE GENOMIC DNA]</scope>
    <source>
        <strain evidence="1">V071</strain>
    </source>
</reference>
<dbReference type="EMBL" id="JBBHLL010000806">
    <property type="protein sequence ID" value="KAK7797596.1"/>
    <property type="molecule type" value="Genomic_DNA"/>
</dbReference>
<accession>A0AAW0H7D1</accession>
<sequence length="127" mass="13530">MPAVQASVFTEITRREDQGVGSHFRGHALLIEGPKLAFIVHFDEFLAAGGREGDIQLHFRTADHLGDAMKKSCNTIFNVNKYKALPEKTDKAKCVFGKGVGEGAEGGPTSAALFVGVEIGDPSSLVT</sequence>
<keyword evidence="2" id="KW-1185">Reference proteome</keyword>
<comment type="caution">
    <text evidence="1">The sequence shown here is derived from an EMBL/GenBank/DDBJ whole genome shotgun (WGS) entry which is preliminary data.</text>
</comment>